<evidence type="ECO:0000313" key="11">
    <source>
        <dbReference type="EMBL" id="SVA98044.1"/>
    </source>
</evidence>
<evidence type="ECO:0000256" key="3">
    <source>
        <dbReference type="ARBA" id="ARBA00022679"/>
    </source>
</evidence>
<dbReference type="Pfam" id="PF02660">
    <property type="entry name" value="G3P_acyltransf"/>
    <property type="match status" value="1"/>
</dbReference>
<dbReference type="PANTHER" id="PTHR30309">
    <property type="entry name" value="INNER MEMBRANE PROTEIN YGIH"/>
    <property type="match status" value="1"/>
</dbReference>
<evidence type="ECO:0000256" key="10">
    <source>
        <dbReference type="SAM" id="Phobius"/>
    </source>
</evidence>
<dbReference type="AlphaFoldDB" id="A0A382A9J1"/>
<feature type="transmembrane region" description="Helical" evidence="10">
    <location>
        <begin position="143"/>
        <end position="175"/>
    </location>
</feature>
<dbReference type="PANTHER" id="PTHR30309:SF0">
    <property type="entry name" value="GLYCEROL-3-PHOSPHATE ACYLTRANSFERASE-RELATED"/>
    <property type="match status" value="1"/>
</dbReference>
<keyword evidence="5 10" id="KW-1133">Transmembrane helix</keyword>
<reference evidence="11" key="1">
    <citation type="submission" date="2018-05" db="EMBL/GenBank/DDBJ databases">
        <authorList>
            <person name="Lanie J.A."/>
            <person name="Ng W.-L."/>
            <person name="Kazmierczak K.M."/>
            <person name="Andrzejewski T.M."/>
            <person name="Davidsen T.M."/>
            <person name="Wayne K.J."/>
            <person name="Tettelin H."/>
            <person name="Glass J.I."/>
            <person name="Rusch D."/>
            <person name="Podicherti R."/>
            <person name="Tsui H.-C.T."/>
            <person name="Winkler M.E."/>
        </authorList>
    </citation>
    <scope>NUCLEOTIDE SEQUENCE</scope>
</reference>
<keyword evidence="9" id="KW-1208">Phospholipid metabolism</keyword>
<sequence length="196" mass="20165">MAFLWVLAISLSYLLGNLPSAHLVSNRKGFDPTQSGSGNPGATNVLRVAGRRAGVLVLIADFSKGSVAAAVGLLVDDTSLGLACWLASVLGHVFPVTRKFQGGKGVATGAGGCWVLFPLVGAICTVGFSLIAKISKKASVASISIAILMPLCIGLFGAAIKELIAAISLSVLILIRHRTNFQRLLSGSEHSLGIGE</sequence>
<dbReference type="SMART" id="SM01207">
    <property type="entry name" value="G3P_acyltransf"/>
    <property type="match status" value="1"/>
</dbReference>
<evidence type="ECO:0000256" key="6">
    <source>
        <dbReference type="ARBA" id="ARBA00023098"/>
    </source>
</evidence>
<dbReference type="GO" id="GO:0008654">
    <property type="term" value="P:phospholipid biosynthetic process"/>
    <property type="evidence" value="ECO:0007669"/>
    <property type="project" value="UniProtKB-KW"/>
</dbReference>
<keyword evidence="8" id="KW-0594">Phospholipid biosynthesis</keyword>
<evidence type="ECO:0000256" key="7">
    <source>
        <dbReference type="ARBA" id="ARBA00023136"/>
    </source>
</evidence>
<dbReference type="GO" id="GO:0043772">
    <property type="term" value="F:acyl-phosphate glycerol-3-phosphate acyltransferase activity"/>
    <property type="evidence" value="ECO:0007669"/>
    <property type="project" value="InterPro"/>
</dbReference>
<keyword evidence="4 10" id="KW-0812">Transmembrane</keyword>
<evidence type="ECO:0000256" key="5">
    <source>
        <dbReference type="ARBA" id="ARBA00022989"/>
    </source>
</evidence>
<evidence type="ECO:0000256" key="4">
    <source>
        <dbReference type="ARBA" id="ARBA00022692"/>
    </source>
</evidence>
<organism evidence="11">
    <name type="scientific">marine metagenome</name>
    <dbReference type="NCBI Taxonomy" id="408172"/>
    <lineage>
        <taxon>unclassified sequences</taxon>
        <taxon>metagenomes</taxon>
        <taxon>ecological metagenomes</taxon>
    </lineage>
</organism>
<feature type="transmembrane region" description="Helical" evidence="10">
    <location>
        <begin position="109"/>
        <end position="131"/>
    </location>
</feature>
<proteinExistence type="inferred from homology"/>
<name>A0A382A9J1_9ZZZZ</name>
<dbReference type="EMBL" id="UINC01024433">
    <property type="protein sequence ID" value="SVA98044.1"/>
    <property type="molecule type" value="Genomic_DNA"/>
</dbReference>
<keyword evidence="1" id="KW-1003">Cell membrane</keyword>
<dbReference type="InterPro" id="IPR003811">
    <property type="entry name" value="G3P_acylTferase_PlsY"/>
</dbReference>
<dbReference type="NCBIfam" id="TIGR00023">
    <property type="entry name" value="glycerol-3-phosphate 1-O-acyltransferase PlsY"/>
    <property type="match status" value="1"/>
</dbReference>
<gene>
    <name evidence="11" type="ORF">METZ01_LOCUS150898</name>
</gene>
<keyword evidence="2" id="KW-0444">Lipid biosynthesis</keyword>
<evidence type="ECO:0000256" key="1">
    <source>
        <dbReference type="ARBA" id="ARBA00022475"/>
    </source>
</evidence>
<keyword evidence="3" id="KW-0808">Transferase</keyword>
<keyword evidence="6" id="KW-0443">Lipid metabolism</keyword>
<evidence type="ECO:0000256" key="2">
    <source>
        <dbReference type="ARBA" id="ARBA00022516"/>
    </source>
</evidence>
<dbReference type="GO" id="GO:0005886">
    <property type="term" value="C:plasma membrane"/>
    <property type="evidence" value="ECO:0007669"/>
    <property type="project" value="InterPro"/>
</dbReference>
<evidence type="ECO:0000256" key="9">
    <source>
        <dbReference type="ARBA" id="ARBA00023264"/>
    </source>
</evidence>
<dbReference type="HAMAP" id="MF_01043">
    <property type="entry name" value="PlsY"/>
    <property type="match status" value="1"/>
</dbReference>
<evidence type="ECO:0000256" key="8">
    <source>
        <dbReference type="ARBA" id="ARBA00023209"/>
    </source>
</evidence>
<protein>
    <submittedName>
        <fullName evidence="11">Uncharacterized protein</fullName>
    </submittedName>
</protein>
<keyword evidence="7 10" id="KW-0472">Membrane</keyword>
<accession>A0A382A9J1</accession>